<evidence type="ECO:0000313" key="1">
    <source>
        <dbReference type="EMBL" id="KAJ0007637.1"/>
    </source>
</evidence>
<sequence>MYGNYDELGNIPQFDLYAGPNKWATVTLKNVSTNLIRELIHVLPTSYFHVCLVNTGSGTPFINALEIRPLKNTVYKTESGSLNLFIRLDVASLTNQIVRYKEDVYDRIWNPYNSVGWGQLSTNFTIDSNSSNDFQPAPVVMSTATAPENVSASLDFFLDIDDTSLQFYVYLHFAEVLPLPANETREMNISVVGRHWYGPFRPNYLSTTTVYSTSALTGGKYTFKIQRTESSTQPPILNAIEAYSVKNFSQSQTEQKDFDAITNIKSMYEVKRNWQGDPCVPQAYLWDGLNCSYSDASIPPKITSLNLSSSGLTGEIPRYISNLRSLQSLDLSNNSLNGSVPDFLSQLPLTFLNLKGNNFSGSVPVALLDRSKNGSLTLRSTSQHYSEPFSIIHDYAYKIYFALYL</sequence>
<protein>
    <submittedName>
        <fullName evidence="1">Uncharacterized protein</fullName>
    </submittedName>
</protein>
<dbReference type="Proteomes" id="UP001163603">
    <property type="component" value="Chromosome 15"/>
</dbReference>
<name>A0ACC0WZF1_9ROSI</name>
<accession>A0ACC0WZF1</accession>
<dbReference type="EMBL" id="CM047750">
    <property type="protein sequence ID" value="KAJ0007637.1"/>
    <property type="molecule type" value="Genomic_DNA"/>
</dbReference>
<organism evidence="1 2">
    <name type="scientific">Pistacia integerrima</name>
    <dbReference type="NCBI Taxonomy" id="434235"/>
    <lineage>
        <taxon>Eukaryota</taxon>
        <taxon>Viridiplantae</taxon>
        <taxon>Streptophyta</taxon>
        <taxon>Embryophyta</taxon>
        <taxon>Tracheophyta</taxon>
        <taxon>Spermatophyta</taxon>
        <taxon>Magnoliopsida</taxon>
        <taxon>eudicotyledons</taxon>
        <taxon>Gunneridae</taxon>
        <taxon>Pentapetalae</taxon>
        <taxon>rosids</taxon>
        <taxon>malvids</taxon>
        <taxon>Sapindales</taxon>
        <taxon>Anacardiaceae</taxon>
        <taxon>Pistacia</taxon>
    </lineage>
</organism>
<keyword evidence="2" id="KW-1185">Reference proteome</keyword>
<proteinExistence type="predicted"/>
<comment type="caution">
    <text evidence="1">The sequence shown here is derived from an EMBL/GenBank/DDBJ whole genome shotgun (WGS) entry which is preliminary data.</text>
</comment>
<evidence type="ECO:0000313" key="2">
    <source>
        <dbReference type="Proteomes" id="UP001163603"/>
    </source>
</evidence>
<reference evidence="2" key="1">
    <citation type="journal article" date="2023" name="G3 (Bethesda)">
        <title>Genome assembly and association tests identify interacting loci associated with vigor, precocity, and sex in interspecific pistachio rootstocks.</title>
        <authorList>
            <person name="Palmer W."/>
            <person name="Jacygrad E."/>
            <person name="Sagayaradj S."/>
            <person name="Cavanaugh K."/>
            <person name="Han R."/>
            <person name="Bertier L."/>
            <person name="Beede B."/>
            <person name="Kafkas S."/>
            <person name="Golino D."/>
            <person name="Preece J."/>
            <person name="Michelmore R."/>
        </authorList>
    </citation>
    <scope>NUCLEOTIDE SEQUENCE [LARGE SCALE GENOMIC DNA]</scope>
</reference>
<gene>
    <name evidence="1" type="ORF">Pint_29524</name>
</gene>